<keyword evidence="2" id="KW-0813">Transport</keyword>
<dbReference type="EMBL" id="RBIR01000003">
    <property type="protein sequence ID" value="RKR19762.1"/>
    <property type="molecule type" value="Genomic_DNA"/>
</dbReference>
<evidence type="ECO:0000256" key="4">
    <source>
        <dbReference type="ARBA" id="ARBA00022692"/>
    </source>
</evidence>
<protein>
    <submittedName>
        <fullName evidence="9">Putative MFS family arabinose efflux permease</fullName>
    </submittedName>
</protein>
<feature type="transmembrane region" description="Helical" evidence="7">
    <location>
        <begin position="73"/>
        <end position="91"/>
    </location>
</feature>
<dbReference type="Gene3D" id="1.20.1250.20">
    <property type="entry name" value="MFS general substrate transporter like domains"/>
    <property type="match status" value="1"/>
</dbReference>
<name>A0A495ESN2_9MICC</name>
<dbReference type="InterPro" id="IPR011701">
    <property type="entry name" value="MFS"/>
</dbReference>
<proteinExistence type="predicted"/>
<dbReference type="InterPro" id="IPR036259">
    <property type="entry name" value="MFS_trans_sf"/>
</dbReference>
<dbReference type="AlphaFoldDB" id="A0A495ESN2"/>
<keyword evidence="3" id="KW-1003">Cell membrane</keyword>
<dbReference type="Proteomes" id="UP000276055">
    <property type="component" value="Unassembled WGS sequence"/>
</dbReference>
<evidence type="ECO:0000256" key="6">
    <source>
        <dbReference type="ARBA" id="ARBA00023136"/>
    </source>
</evidence>
<feature type="transmembrane region" description="Helical" evidence="7">
    <location>
        <begin position="272"/>
        <end position="293"/>
    </location>
</feature>
<evidence type="ECO:0000256" key="5">
    <source>
        <dbReference type="ARBA" id="ARBA00022989"/>
    </source>
</evidence>
<dbReference type="InterPro" id="IPR050171">
    <property type="entry name" value="MFS_Transporters"/>
</dbReference>
<gene>
    <name evidence="9" type="ORF">C8D78_1570</name>
</gene>
<dbReference type="GO" id="GO:0005886">
    <property type="term" value="C:plasma membrane"/>
    <property type="evidence" value="ECO:0007669"/>
    <property type="project" value="UniProtKB-SubCell"/>
</dbReference>
<evidence type="ECO:0000313" key="10">
    <source>
        <dbReference type="Proteomes" id="UP000276055"/>
    </source>
</evidence>
<evidence type="ECO:0000256" key="2">
    <source>
        <dbReference type="ARBA" id="ARBA00022448"/>
    </source>
</evidence>
<dbReference type="PANTHER" id="PTHR23517">
    <property type="entry name" value="RESISTANCE PROTEIN MDTM, PUTATIVE-RELATED-RELATED"/>
    <property type="match status" value="1"/>
</dbReference>
<feature type="transmembrane region" description="Helical" evidence="7">
    <location>
        <begin position="39"/>
        <end position="61"/>
    </location>
</feature>
<evidence type="ECO:0000256" key="1">
    <source>
        <dbReference type="ARBA" id="ARBA00004651"/>
    </source>
</evidence>
<comment type="subcellular location">
    <subcellularLocation>
        <location evidence="1">Cell membrane</location>
        <topology evidence="1">Multi-pass membrane protein</topology>
    </subcellularLocation>
</comment>
<dbReference type="RefSeq" id="WP_167467878.1">
    <property type="nucleotide sequence ID" value="NZ_RBIR01000003.1"/>
</dbReference>
<dbReference type="SUPFAM" id="SSF103473">
    <property type="entry name" value="MFS general substrate transporter"/>
    <property type="match status" value="1"/>
</dbReference>
<feature type="transmembrane region" description="Helical" evidence="7">
    <location>
        <begin position="103"/>
        <end position="122"/>
    </location>
</feature>
<organism evidence="9 10">
    <name type="scientific">Arthrobacter oryzae</name>
    <dbReference type="NCBI Taxonomy" id="409290"/>
    <lineage>
        <taxon>Bacteria</taxon>
        <taxon>Bacillati</taxon>
        <taxon>Actinomycetota</taxon>
        <taxon>Actinomycetes</taxon>
        <taxon>Micrococcales</taxon>
        <taxon>Micrococcaceae</taxon>
        <taxon>Arthrobacter</taxon>
    </lineage>
</organism>
<feature type="transmembrane region" description="Helical" evidence="7">
    <location>
        <begin position="211"/>
        <end position="230"/>
    </location>
</feature>
<evidence type="ECO:0000256" key="7">
    <source>
        <dbReference type="SAM" id="Phobius"/>
    </source>
</evidence>
<evidence type="ECO:0000256" key="3">
    <source>
        <dbReference type="ARBA" id="ARBA00022475"/>
    </source>
</evidence>
<keyword evidence="5 7" id="KW-1133">Transmembrane helix</keyword>
<feature type="transmembrane region" description="Helical" evidence="7">
    <location>
        <begin position="163"/>
        <end position="182"/>
    </location>
</feature>
<feature type="transmembrane region" description="Helical" evidence="7">
    <location>
        <begin position="134"/>
        <end position="157"/>
    </location>
</feature>
<sequence length="403" mass="40799">MKNIRTAFWLHAALLTVFIGASSAPSPLYEFYAREWGLGSAAVTVVFAVYAVAVLLTLLIVGSLADHVGTRPVLLGAVGLQVAAMMTFAFAPGPEVLIAARALQGIATGAAMGAAGAALLAFEGAARRGRGSLVNSAASPVGLSVGALGSASLVSFLPEPTKAVYFVVAVLLLGLGATLLWMPSAGRKAPGAVRSLVPEARIPLAARRTMAATMPVAAATWALAGFYLSLGPVLAHAMTKNGSVLVGGLALFALFVPGALAILVVRRWSDRNTLLTGVIALISGILVTVLAVQLGSAPLYFAGTAVAGVGFGSGYFGAMRMTLPLCDPNERIGMLSSIYVICYLGFSVPAVAAGLLVPVAGMKNTTLIYGVALVLAAVPALVLIAKGTRTNRSNLAVASAAAS</sequence>
<dbReference type="PANTHER" id="PTHR23517:SF13">
    <property type="entry name" value="MAJOR FACILITATOR SUPERFAMILY MFS_1"/>
    <property type="match status" value="1"/>
</dbReference>
<feature type="transmembrane region" description="Helical" evidence="7">
    <location>
        <begin position="366"/>
        <end position="385"/>
    </location>
</feature>
<dbReference type="PROSITE" id="PS50850">
    <property type="entry name" value="MFS"/>
    <property type="match status" value="1"/>
</dbReference>
<feature type="transmembrane region" description="Helical" evidence="7">
    <location>
        <begin position="338"/>
        <end position="360"/>
    </location>
</feature>
<reference evidence="9 10" key="1">
    <citation type="submission" date="2018-10" db="EMBL/GenBank/DDBJ databases">
        <title>Genomic Encyclopedia of Type Strains, Phase IV (KMG-IV): sequencing the most valuable type-strain genomes for metagenomic binning, comparative biology and taxonomic classification.</title>
        <authorList>
            <person name="Goeker M."/>
        </authorList>
    </citation>
    <scope>NUCLEOTIDE SEQUENCE [LARGE SCALE GENOMIC DNA]</scope>
    <source>
        <strain evidence="9 10">DSM 25586</strain>
    </source>
</reference>
<feature type="transmembrane region" description="Helical" evidence="7">
    <location>
        <begin position="242"/>
        <end position="265"/>
    </location>
</feature>
<feature type="domain" description="Major facilitator superfamily (MFS) profile" evidence="8">
    <location>
        <begin position="1"/>
        <end position="403"/>
    </location>
</feature>
<accession>A0A495ESN2</accession>
<dbReference type="Pfam" id="PF07690">
    <property type="entry name" value="MFS_1"/>
    <property type="match status" value="1"/>
</dbReference>
<evidence type="ECO:0000313" key="9">
    <source>
        <dbReference type="EMBL" id="RKR19762.1"/>
    </source>
</evidence>
<keyword evidence="4 7" id="KW-0812">Transmembrane</keyword>
<keyword evidence="6 7" id="KW-0472">Membrane</keyword>
<comment type="caution">
    <text evidence="9">The sequence shown here is derived from an EMBL/GenBank/DDBJ whole genome shotgun (WGS) entry which is preliminary data.</text>
</comment>
<dbReference type="GO" id="GO:0022857">
    <property type="term" value="F:transmembrane transporter activity"/>
    <property type="evidence" value="ECO:0007669"/>
    <property type="project" value="InterPro"/>
</dbReference>
<dbReference type="InterPro" id="IPR020846">
    <property type="entry name" value="MFS_dom"/>
</dbReference>
<evidence type="ECO:0000259" key="8">
    <source>
        <dbReference type="PROSITE" id="PS50850"/>
    </source>
</evidence>
<feature type="transmembrane region" description="Helical" evidence="7">
    <location>
        <begin position="299"/>
        <end position="318"/>
    </location>
</feature>